<accession>A0ABP8MQG0</accession>
<dbReference type="Proteomes" id="UP001500840">
    <property type="component" value="Unassembled WGS sequence"/>
</dbReference>
<reference evidence="2" key="1">
    <citation type="journal article" date="2019" name="Int. J. Syst. Evol. Microbiol.">
        <title>The Global Catalogue of Microorganisms (GCM) 10K type strain sequencing project: providing services to taxonomists for standard genome sequencing and annotation.</title>
        <authorList>
            <consortium name="The Broad Institute Genomics Platform"/>
            <consortium name="The Broad Institute Genome Sequencing Center for Infectious Disease"/>
            <person name="Wu L."/>
            <person name="Ma J."/>
        </authorList>
    </citation>
    <scope>NUCLEOTIDE SEQUENCE [LARGE SCALE GENOMIC DNA]</scope>
    <source>
        <strain evidence="2">JCM 17759</strain>
    </source>
</reference>
<name>A0ABP8MQG0_9BACT</name>
<keyword evidence="2" id="KW-1185">Reference proteome</keyword>
<comment type="caution">
    <text evidence="1">The sequence shown here is derived from an EMBL/GenBank/DDBJ whole genome shotgun (WGS) entry which is preliminary data.</text>
</comment>
<protein>
    <submittedName>
        <fullName evidence="1">Uncharacterized protein</fullName>
    </submittedName>
</protein>
<sequence>MNLWLARISLDDGTLVSEMIFPGRNGTIANLGSDWIVVHDRFTSGIKSNFAATRLTADFERTWTTPIPVSPMTAFHNRLLVTKDGRILVVGDAPTQVRFIELDAEGQMLNITRTPNFDPFSPRHFEIVDDMIVVALEDYEDSKFTAGLAAFSVDSILKNGVQ</sequence>
<evidence type="ECO:0000313" key="1">
    <source>
        <dbReference type="EMBL" id="GAA4453177.1"/>
    </source>
</evidence>
<evidence type="ECO:0000313" key="2">
    <source>
        <dbReference type="Proteomes" id="UP001500840"/>
    </source>
</evidence>
<dbReference type="EMBL" id="BAABGA010000030">
    <property type="protein sequence ID" value="GAA4453177.1"/>
    <property type="molecule type" value="Genomic_DNA"/>
</dbReference>
<proteinExistence type="predicted"/>
<organism evidence="1 2">
    <name type="scientific">Novipirellula rosea</name>
    <dbReference type="NCBI Taxonomy" id="1031540"/>
    <lineage>
        <taxon>Bacteria</taxon>
        <taxon>Pseudomonadati</taxon>
        <taxon>Planctomycetota</taxon>
        <taxon>Planctomycetia</taxon>
        <taxon>Pirellulales</taxon>
        <taxon>Pirellulaceae</taxon>
        <taxon>Novipirellula</taxon>
    </lineage>
</organism>
<gene>
    <name evidence="1" type="ORF">GCM10023156_23720</name>
</gene>